<feature type="region of interest" description="Disordered" evidence="1">
    <location>
        <begin position="380"/>
        <end position="494"/>
    </location>
</feature>
<sequence>MSQPARLSLRAPPHLPFVQGYPGIPDGPNRCAPSVDGTLELRVGYVPVKAKWVRVELRKFECLPSGRGFPVAAVEESRQVVGSIQTLWKPPSNGKEWDTIQTADFKFSLSLPLDIPPSVELSAKTESKHSGVRYELVAALCYKQKGGVFKKESASVVVATEPISIIKYELLSAWPVYSIPEVKTIKSASGSMEFTVTRACIAFCTNDQAHFGVILKSLKPQPIRLVRYECTILEITTYLPPPPDPSSKHKKSKKPLGPMHQIRIIQTMNATINETLRPGEEKSARIPYRVEDVRASVTSAKILKVQYEMEVRAVLEGVSENVMIKGLKCIVGPFPKENAEQTVRSIGQVMALCPEASDISCQPEGQDSFPGKIPTSNLNTSPSSFGMTPTQPTQGFIPRNFRRQSSLTSSTTDISATETTVTHEFGGNVGIGGYRTMPLRQPDIVFPSPHPHRPSSTSPVLPKETPTQNRHSMGDAGSSDENWRRYSTGTNATFGKKDFNIATSIRHQRATSDITQSPTTPTNNSRLTAAPTPPSAYSFQSAEQEKHQQQQLYNEARKNAARVQEASGTSLDRLGLTQSTHVDLVVEDAKVAQDGKGQGDVPPPEYAPPRPMQPAKYTAPTRSVSAYTECPKSRHSESSKVHLSTTSTPSPPLPSTKTSGKEVHMTVAQEKEITFLASSGLSSMSEKEQMRRYYEAQDKAKQYNKQRDLSEAKAEGEAGPSNSLLSRQNQTNEGGVDGQAGPSTPRGRPLNGSSVTGLHAIDEKEQIKLYYEAQERVAAAVGGGGSDDVVIYSPSTPVTSDSFASAFSTPNVKNEICANSQNKIHKPSSARSNFDHNKGQVSRLLSTSSAMDEVPDIIDEKEQMRLYYEAQERVARAFESEINSQEDHPTTVETLYGKGQMESYETQNQVTVTTRDDNNDYHAAAQQAAMTVTVPSYPSPSAPASSALSEKEQVRRYYEAQEAVAKATDRGEGSSSQIYSSSKNDVLPLSDGHAISNVASDAFLFAKDETAHVYGSFRAAQPIAQGAVFRRSNESIFLPQPTVGYDGYQSQVSLPLESPLNKNISVETKKDRVARQDISDAQQSQSTPVGPPPPLPAKPPKEYIDLLNHL</sequence>
<feature type="region of interest" description="Disordered" evidence="1">
    <location>
        <begin position="591"/>
        <end position="759"/>
    </location>
</feature>
<dbReference type="GO" id="GO:0000917">
    <property type="term" value="P:division septum assembly"/>
    <property type="evidence" value="ECO:0007669"/>
    <property type="project" value="TreeGrafter"/>
</dbReference>
<organism evidence="2 3">
    <name type="scientific">Cryptococcus depauperatus CBS 7841</name>
    <dbReference type="NCBI Taxonomy" id="1295531"/>
    <lineage>
        <taxon>Eukaryota</taxon>
        <taxon>Fungi</taxon>
        <taxon>Dikarya</taxon>
        <taxon>Basidiomycota</taxon>
        <taxon>Agaricomycotina</taxon>
        <taxon>Tremellomycetes</taxon>
        <taxon>Tremellales</taxon>
        <taxon>Cryptococcaceae</taxon>
        <taxon>Cryptococcus</taxon>
    </lineage>
</organism>
<dbReference type="PANTHER" id="PTHR36419">
    <property type="entry name" value="ARRESTIN FAMILY PROTEIN 1"/>
    <property type="match status" value="1"/>
</dbReference>
<feature type="compositionally biased region" description="Polar residues" evidence="1">
    <location>
        <begin position="403"/>
        <end position="422"/>
    </location>
</feature>
<dbReference type="GeneID" id="91084290"/>
<feature type="compositionally biased region" description="Basic and acidic residues" evidence="1">
    <location>
        <begin position="685"/>
        <end position="716"/>
    </location>
</feature>
<dbReference type="AlphaFoldDB" id="A0AAJ8JMD2"/>
<protein>
    <recommendedName>
        <fullName evidence="4">Arrestin C-terminal-like domain-containing protein</fullName>
    </recommendedName>
</protein>
<accession>A0AAJ8JMD2</accession>
<dbReference type="InterPro" id="IPR053060">
    <property type="entry name" value="Cytokinesis_Signaling_Reg"/>
</dbReference>
<dbReference type="Proteomes" id="UP000094043">
    <property type="component" value="Chromosome 1"/>
</dbReference>
<proteinExistence type="predicted"/>
<dbReference type="PANTHER" id="PTHR36419:SF1">
    <property type="entry name" value="RHO1 GEF LOCALIZING PROTEIN 1"/>
    <property type="match status" value="1"/>
</dbReference>
<feature type="compositionally biased region" description="Basic and acidic residues" evidence="1">
    <location>
        <begin position="631"/>
        <end position="640"/>
    </location>
</feature>
<reference evidence="2" key="2">
    <citation type="journal article" date="2022" name="Elife">
        <title>Obligate sexual reproduction of a homothallic fungus closely related to the Cryptococcus pathogenic species complex.</title>
        <authorList>
            <person name="Passer A.R."/>
            <person name="Clancey S.A."/>
            <person name="Shea T."/>
            <person name="David-Palma M."/>
            <person name="Averette A.F."/>
            <person name="Boekhout T."/>
            <person name="Porcel B.M."/>
            <person name="Nowrousian M."/>
            <person name="Cuomo C.A."/>
            <person name="Sun S."/>
            <person name="Heitman J."/>
            <person name="Coelho M.A."/>
        </authorList>
    </citation>
    <scope>NUCLEOTIDE SEQUENCE</scope>
    <source>
        <strain evidence="2">CBS 7841</strain>
    </source>
</reference>
<feature type="region of interest" description="Disordered" evidence="1">
    <location>
        <begin position="1067"/>
        <end position="1103"/>
    </location>
</feature>
<keyword evidence="3" id="KW-1185">Reference proteome</keyword>
<feature type="compositionally biased region" description="Pro residues" evidence="1">
    <location>
        <begin position="1089"/>
        <end position="1098"/>
    </location>
</feature>
<feature type="compositionally biased region" description="Polar residues" evidence="1">
    <location>
        <begin position="720"/>
        <end position="733"/>
    </location>
</feature>
<gene>
    <name evidence="2" type="ORF">L203_100074</name>
</gene>
<reference evidence="2" key="3">
    <citation type="submission" date="2024-01" db="EMBL/GenBank/DDBJ databases">
        <authorList>
            <person name="Coelho M.A."/>
            <person name="David-Palma M."/>
            <person name="Shea T."/>
            <person name="Sun S."/>
            <person name="Cuomo C.A."/>
            <person name="Heitman J."/>
        </authorList>
    </citation>
    <scope>NUCLEOTIDE SEQUENCE</scope>
    <source>
        <strain evidence="2">CBS 7841</strain>
    </source>
</reference>
<feature type="compositionally biased region" description="Polar residues" evidence="1">
    <location>
        <begin position="380"/>
        <end position="394"/>
    </location>
</feature>
<feature type="compositionally biased region" description="Polar residues" evidence="1">
    <location>
        <begin position="506"/>
        <end position="527"/>
    </location>
</feature>
<dbReference type="EMBL" id="CP143784">
    <property type="protein sequence ID" value="WVN84937.1"/>
    <property type="molecule type" value="Genomic_DNA"/>
</dbReference>
<dbReference type="GO" id="GO:0000935">
    <property type="term" value="C:division septum"/>
    <property type="evidence" value="ECO:0007669"/>
    <property type="project" value="TreeGrafter"/>
</dbReference>
<evidence type="ECO:0000313" key="2">
    <source>
        <dbReference type="EMBL" id="WVN84937.1"/>
    </source>
</evidence>
<name>A0AAJ8JMD2_9TREE</name>
<feature type="compositionally biased region" description="Basic and acidic residues" evidence="1">
    <location>
        <begin position="1067"/>
        <end position="1078"/>
    </location>
</feature>
<dbReference type="RefSeq" id="XP_066065638.1">
    <property type="nucleotide sequence ID" value="XM_066209541.1"/>
</dbReference>
<feature type="region of interest" description="Disordered" evidence="1">
    <location>
        <begin position="506"/>
        <end position="574"/>
    </location>
</feature>
<evidence type="ECO:0000256" key="1">
    <source>
        <dbReference type="SAM" id="MobiDB-lite"/>
    </source>
</evidence>
<evidence type="ECO:0000313" key="3">
    <source>
        <dbReference type="Proteomes" id="UP000094043"/>
    </source>
</evidence>
<reference evidence="2" key="1">
    <citation type="submission" date="2016-06" db="EMBL/GenBank/DDBJ databases">
        <authorList>
            <person name="Cuomo C."/>
            <person name="Litvintseva A."/>
            <person name="Heitman J."/>
            <person name="Chen Y."/>
            <person name="Sun S."/>
            <person name="Springer D."/>
            <person name="Dromer F."/>
            <person name="Young S."/>
            <person name="Zeng Q."/>
            <person name="Chapman S."/>
            <person name="Gujja S."/>
            <person name="Saif S."/>
            <person name="Birren B."/>
        </authorList>
    </citation>
    <scope>NUCLEOTIDE SEQUENCE</scope>
    <source>
        <strain evidence="2">CBS 7841</strain>
    </source>
</reference>
<feature type="compositionally biased region" description="Pro residues" evidence="1">
    <location>
        <begin position="601"/>
        <end position="612"/>
    </location>
</feature>
<feature type="compositionally biased region" description="Basic and acidic residues" evidence="1">
    <location>
        <begin position="659"/>
        <end position="673"/>
    </location>
</feature>
<evidence type="ECO:0008006" key="4">
    <source>
        <dbReference type="Google" id="ProtNLM"/>
    </source>
</evidence>
<dbReference type="KEGG" id="cdep:91084290"/>